<feature type="compositionally biased region" description="Basic and acidic residues" evidence="4">
    <location>
        <begin position="159"/>
        <end position="175"/>
    </location>
</feature>
<evidence type="ECO:0000256" key="3">
    <source>
        <dbReference type="PROSITE-ProRule" id="PRU10133"/>
    </source>
</evidence>
<dbReference type="Pfam" id="PF00179">
    <property type="entry name" value="UQ_con"/>
    <property type="match status" value="1"/>
</dbReference>
<evidence type="ECO:0000313" key="6">
    <source>
        <dbReference type="EMBL" id="NDV31347.1"/>
    </source>
</evidence>
<feature type="active site" description="Glycyl thioester intermediate" evidence="3">
    <location>
        <position position="290"/>
    </location>
</feature>
<evidence type="ECO:0000256" key="1">
    <source>
        <dbReference type="ARBA" id="ARBA00022679"/>
    </source>
</evidence>
<organism evidence="6">
    <name type="scientific">Arcella intermedia</name>
    <dbReference type="NCBI Taxonomy" id="1963864"/>
    <lineage>
        <taxon>Eukaryota</taxon>
        <taxon>Amoebozoa</taxon>
        <taxon>Tubulinea</taxon>
        <taxon>Elardia</taxon>
        <taxon>Arcellinida</taxon>
        <taxon>Sphaerothecina</taxon>
        <taxon>Arcellidae</taxon>
        <taxon>Arcella</taxon>
    </lineage>
</organism>
<dbReference type="PANTHER" id="PTHR46116">
    <property type="entry name" value="(E3-INDEPENDENT) E2 UBIQUITIN-CONJUGATING ENZYME"/>
    <property type="match status" value="1"/>
</dbReference>
<protein>
    <recommendedName>
        <fullName evidence="5">UBC core domain-containing protein</fullName>
    </recommendedName>
</protein>
<reference evidence="6" key="1">
    <citation type="journal article" date="2020" name="J. Eukaryot. Microbiol.">
        <title>De novo Sequencing, Assembly and Annotation of the Transcriptome for the Free-Living Testate Amoeba Arcella intermedia.</title>
        <authorList>
            <person name="Ribeiro G.M."/>
            <person name="Porfirio-Sousa A.L."/>
            <person name="Maurer-Alcala X.X."/>
            <person name="Katz L.A."/>
            <person name="Lahr D.J.G."/>
        </authorList>
    </citation>
    <scope>NUCLEOTIDE SEQUENCE</scope>
</reference>
<dbReference type="InterPro" id="IPR000608">
    <property type="entry name" value="UBC"/>
</dbReference>
<dbReference type="GO" id="GO:0061631">
    <property type="term" value="F:ubiquitin conjugating enzyme activity"/>
    <property type="evidence" value="ECO:0007669"/>
    <property type="project" value="TreeGrafter"/>
</dbReference>
<dbReference type="CDD" id="cd23837">
    <property type="entry name" value="UBCc_UBE2O"/>
    <property type="match status" value="1"/>
</dbReference>
<evidence type="ECO:0000259" key="5">
    <source>
        <dbReference type="PROSITE" id="PS50127"/>
    </source>
</evidence>
<dbReference type="PANTHER" id="PTHR46116:SF15">
    <property type="entry name" value="(E3-INDEPENDENT) E2 UBIQUITIN-CONJUGATING ENZYME"/>
    <property type="match status" value="1"/>
</dbReference>
<feature type="region of interest" description="Disordered" evidence="4">
    <location>
        <begin position="136"/>
        <end position="176"/>
    </location>
</feature>
<keyword evidence="2" id="KW-0833">Ubl conjugation pathway</keyword>
<dbReference type="Gene3D" id="3.10.110.10">
    <property type="entry name" value="Ubiquitin Conjugating Enzyme"/>
    <property type="match status" value="1"/>
</dbReference>
<dbReference type="PROSITE" id="PS00183">
    <property type="entry name" value="UBC_1"/>
    <property type="match status" value="1"/>
</dbReference>
<dbReference type="SUPFAM" id="SSF54495">
    <property type="entry name" value="UBC-like"/>
    <property type="match status" value="1"/>
</dbReference>
<proteinExistence type="predicted"/>
<evidence type="ECO:0000256" key="2">
    <source>
        <dbReference type="ARBA" id="ARBA00022786"/>
    </source>
</evidence>
<dbReference type="SMART" id="SM00212">
    <property type="entry name" value="UBCc"/>
    <property type="match status" value="1"/>
</dbReference>
<accession>A0A6B2L378</accession>
<evidence type="ECO:0000256" key="4">
    <source>
        <dbReference type="SAM" id="MobiDB-lite"/>
    </source>
</evidence>
<sequence length="458" mass="53060">MVKVKWCNDNNSTEEEVSCYDLIEHEEYKFRLGSVVLSLSKYDVGEVVELCGDKIKVTWSDHTTSEEKYDTLNVFDSEDEEEEEVDYNYEDEENYEDGDEEYDINDEDIDQFSAGFLDHFIPRAMDLLGSFWNSTSNETQDPVTHVQEENNVQEEEKQEDNPPHQEDTTSSHTELEQSFTEESSFVVLDEIHDHHFIGFQDPPPKIGRVAMKEWKSLQTKLPNIYITSYTSRMDLMKVLIIGSQNTIFNNSYFVFHICLPPEYPNVPPKVFYQSGGYKLHPNLYDDGNVCLSLLGTWVGDSVESWTPGKSNILQVVLSLQGLILGVKEPYYLEAGYDKQKGTKQGAASSAIYNEKSLILSLKRMLQLYQHPPPEFRLIIKKHFQEHYEDPLNLFSLCEKLLETPDHQAQAIIKQKYKDIVTKYFLMEAPSRGFLIPMVKDLKEKFEEEINKSKMNPPK</sequence>
<dbReference type="InterPro" id="IPR016135">
    <property type="entry name" value="UBQ-conjugating_enzyme/RWD"/>
</dbReference>
<dbReference type="InterPro" id="IPR023313">
    <property type="entry name" value="UBQ-conjugating_AS"/>
</dbReference>
<dbReference type="EMBL" id="GIBP01002378">
    <property type="protein sequence ID" value="NDV31347.1"/>
    <property type="molecule type" value="Transcribed_RNA"/>
</dbReference>
<dbReference type="AlphaFoldDB" id="A0A6B2L378"/>
<dbReference type="PROSITE" id="PS50127">
    <property type="entry name" value="UBC_2"/>
    <property type="match status" value="1"/>
</dbReference>
<feature type="domain" description="UBC core" evidence="5">
    <location>
        <begin position="205"/>
        <end position="365"/>
    </location>
</feature>
<name>A0A6B2L378_9EUKA</name>
<keyword evidence="1" id="KW-0808">Transferase</keyword>